<dbReference type="EMBL" id="AAZDVE040000010">
    <property type="protein sequence ID" value="EMP9432685.1"/>
    <property type="molecule type" value="Genomic_DNA"/>
</dbReference>
<reference evidence="1" key="2">
    <citation type="submission" date="2024-02" db="EMBL/GenBank/DDBJ databases">
        <authorList>
            <consortium name="Clinical and Environmental Microbiology Branch: Whole genome sequencing antimicrobial resistance pathogens in the healthcare setting"/>
        </authorList>
    </citation>
    <scope>NUCLEOTIDE SEQUENCE</scope>
    <source>
        <strain evidence="1">2020GO-00142</strain>
    </source>
</reference>
<organism evidence="1">
    <name type="scientific">Providencia stuartii</name>
    <dbReference type="NCBI Taxonomy" id="588"/>
    <lineage>
        <taxon>Bacteria</taxon>
        <taxon>Pseudomonadati</taxon>
        <taxon>Pseudomonadota</taxon>
        <taxon>Gammaproteobacteria</taxon>
        <taxon>Enterobacterales</taxon>
        <taxon>Morganellaceae</taxon>
        <taxon>Providencia</taxon>
    </lineage>
</organism>
<dbReference type="RefSeq" id="WP_163862560.1">
    <property type="nucleotide sequence ID" value="NZ_CP095443.1"/>
</dbReference>
<dbReference type="EMBL" id="JAGSRH010000001">
    <property type="protein sequence ID" value="MER5075282.1"/>
    <property type="molecule type" value="Genomic_DNA"/>
</dbReference>
<evidence type="ECO:0000313" key="1">
    <source>
        <dbReference type="EMBL" id="EMP9432685.1"/>
    </source>
</evidence>
<protein>
    <recommendedName>
        <fullName evidence="4">DUF3304 domain-containing protein</fullName>
    </recommendedName>
</protein>
<dbReference type="AlphaFoldDB" id="A0AAI9HZ52"/>
<sequence>MQWIKRCNEKSLWFLLLPFVIAIGIWSLFLPTASAETSIEDEEVRLIIHNWQDRPIFNSSVNSIWGGGVSAYTYNPYSNGMGPTTCCGIIKGKEVIVKWTLSVKGSQYDAGMRPENYQMKVLLPERKAGEKNLHVHFLPMKKIKLEWSSKISSSYNPFDETQRLTEESHE</sequence>
<evidence type="ECO:0000313" key="3">
    <source>
        <dbReference type="Proteomes" id="UP001495779"/>
    </source>
</evidence>
<reference evidence="2 3" key="1">
    <citation type="submission" date="2021-04" db="EMBL/GenBank/DDBJ databases">
        <title>Determining the burden of carbapenem-resistant Enterobacterales from a tertiary public heath setting in Bangladesh: a clinical, epidemiological, and molecular study.</title>
        <authorList>
            <person name="Farzana R."/>
            <person name="Walsh T.R."/>
        </authorList>
    </citation>
    <scope>NUCLEOTIDE SEQUENCE [LARGE SCALE GENOMIC DNA]</scope>
    <source>
        <strain evidence="2">Dmpro_s316</strain>
        <strain evidence="3">dmpro_s316</strain>
    </source>
</reference>
<accession>A0AAI9HZ52</accession>
<dbReference type="Proteomes" id="UP001495779">
    <property type="component" value="Unassembled WGS sequence"/>
</dbReference>
<evidence type="ECO:0008006" key="4">
    <source>
        <dbReference type="Google" id="ProtNLM"/>
    </source>
</evidence>
<gene>
    <name evidence="1" type="ORF">JRA39_001726</name>
    <name evidence="2" type="ORF">KDV35_00065</name>
</gene>
<name>A0AAI9HZ52_PROST</name>
<comment type="caution">
    <text evidence="1">The sequence shown here is derived from an EMBL/GenBank/DDBJ whole genome shotgun (WGS) entry which is preliminary data.</text>
</comment>
<evidence type="ECO:0000313" key="2">
    <source>
        <dbReference type="EMBL" id="MER5075282.1"/>
    </source>
</evidence>
<proteinExistence type="predicted"/>